<dbReference type="AlphaFoldDB" id="A0A7U7GDA8"/>
<dbReference type="EMBL" id="CBTK010000249">
    <property type="protein sequence ID" value="CDH46117.1"/>
    <property type="molecule type" value="Genomic_DNA"/>
</dbReference>
<organism evidence="1 2">
    <name type="scientific">Candidatus Contendobacter odensis Run_B_J11</name>
    <dbReference type="NCBI Taxonomy" id="1400861"/>
    <lineage>
        <taxon>Bacteria</taxon>
        <taxon>Pseudomonadati</taxon>
        <taxon>Pseudomonadota</taxon>
        <taxon>Gammaproteobacteria</taxon>
        <taxon>Candidatus Competibacteraceae</taxon>
        <taxon>Candidatus Contendibacter</taxon>
    </lineage>
</organism>
<proteinExistence type="predicted"/>
<keyword evidence="2" id="KW-1185">Reference proteome</keyword>
<accession>A0A7U7GDA8</accession>
<sequence>MMPSDTGAPGGKRTGQRVSHYIVSEGRFESVAQRLLATGFKLSWQSPAGGRAAAPQSKIKYSCAKCGQNAWAKPDAHLVCGDCGLSMNTAAR</sequence>
<reference evidence="1 2" key="1">
    <citation type="journal article" date="2014" name="ISME J.">
        <title>Candidatus Competibacter-lineage genomes retrieved from metagenomes reveal functional metabolic diversity.</title>
        <authorList>
            <person name="McIlroy S.J."/>
            <person name="Albertsen M."/>
            <person name="Andresen E.K."/>
            <person name="Saunders A.M."/>
            <person name="Kristiansen R."/>
            <person name="Stokholm-Bjerregaard M."/>
            <person name="Nielsen K.L."/>
            <person name="Nielsen P.H."/>
        </authorList>
    </citation>
    <scope>NUCLEOTIDE SEQUENCE [LARGE SCALE GENOMIC DNA]</scope>
    <source>
        <strain evidence="1 2">Run_B_J11</strain>
    </source>
</reference>
<evidence type="ECO:0000313" key="2">
    <source>
        <dbReference type="Proteomes" id="UP000019184"/>
    </source>
</evidence>
<name>A0A7U7GDA8_9GAMM</name>
<comment type="caution">
    <text evidence="1">The sequence shown here is derived from an EMBL/GenBank/DDBJ whole genome shotgun (WGS) entry which is preliminary data.</text>
</comment>
<protein>
    <submittedName>
        <fullName evidence="1">Uncharacterized protein</fullName>
    </submittedName>
</protein>
<dbReference type="Proteomes" id="UP000019184">
    <property type="component" value="Unassembled WGS sequence"/>
</dbReference>
<evidence type="ECO:0000313" key="1">
    <source>
        <dbReference type="EMBL" id="CDH46117.1"/>
    </source>
</evidence>
<gene>
    <name evidence="1" type="ORF">BN874_350005</name>
</gene>